<dbReference type="EMBL" id="SJPP01000002">
    <property type="protein sequence ID" value="TWU09649.1"/>
    <property type="molecule type" value="Genomic_DNA"/>
</dbReference>
<comment type="caution">
    <text evidence="1">The sequence shown here is derived from an EMBL/GenBank/DDBJ whole genome shotgun (WGS) entry which is preliminary data.</text>
</comment>
<reference evidence="1 2" key="1">
    <citation type="submission" date="2019-02" db="EMBL/GenBank/DDBJ databases">
        <title>Deep-cultivation of Planctomycetes and their phenomic and genomic characterization uncovers novel biology.</title>
        <authorList>
            <person name="Wiegand S."/>
            <person name="Jogler M."/>
            <person name="Boedeker C."/>
            <person name="Pinto D."/>
            <person name="Vollmers J."/>
            <person name="Rivas-Marin E."/>
            <person name="Kohn T."/>
            <person name="Peeters S.H."/>
            <person name="Heuer A."/>
            <person name="Rast P."/>
            <person name="Oberbeckmann S."/>
            <person name="Bunk B."/>
            <person name="Jeske O."/>
            <person name="Meyerdierks A."/>
            <person name="Storesund J.E."/>
            <person name="Kallscheuer N."/>
            <person name="Luecker S."/>
            <person name="Lage O.M."/>
            <person name="Pohl T."/>
            <person name="Merkel B.J."/>
            <person name="Hornburger P."/>
            <person name="Mueller R.-W."/>
            <person name="Bruemmer F."/>
            <person name="Labrenz M."/>
            <person name="Spormann A.M."/>
            <person name="Op Den Camp H."/>
            <person name="Overmann J."/>
            <person name="Amann R."/>
            <person name="Jetten M.S.M."/>
            <person name="Mascher T."/>
            <person name="Medema M.H."/>
            <person name="Devos D.P."/>
            <person name="Kaster A.-K."/>
            <person name="Ovreas L."/>
            <person name="Rohde M."/>
            <person name="Galperin M.Y."/>
            <person name="Jogler C."/>
        </authorList>
    </citation>
    <scope>NUCLEOTIDE SEQUENCE [LARGE SCALE GENOMIC DNA]</scope>
    <source>
        <strain evidence="1 2">CA54</strain>
    </source>
</reference>
<evidence type="ECO:0000313" key="2">
    <source>
        <dbReference type="Proteomes" id="UP000320735"/>
    </source>
</evidence>
<sequence length="139" mass="15695">MSLLAYGLRQKKASRQGAKSQRRQKTVSCLSAFVKTWERRAAIRTSDHLEYVINGEGEAPAEPRWTKTLTKPVGSLHAQGKKAAQQELRPPAVLNEITKSYFENRLVLVPQNIRFANKPFAALREAFFRDTASVATHRC</sequence>
<dbReference type="AlphaFoldDB" id="A0A5C6BEE6"/>
<evidence type="ECO:0000313" key="1">
    <source>
        <dbReference type="EMBL" id="TWU09649.1"/>
    </source>
</evidence>
<gene>
    <name evidence="1" type="ORF">CA54_48910</name>
</gene>
<accession>A0A5C6BEE6</accession>
<protein>
    <submittedName>
        <fullName evidence="1">Uncharacterized protein</fullName>
    </submittedName>
</protein>
<organism evidence="1 2">
    <name type="scientific">Symmachiella macrocystis</name>
    <dbReference type="NCBI Taxonomy" id="2527985"/>
    <lineage>
        <taxon>Bacteria</taxon>
        <taxon>Pseudomonadati</taxon>
        <taxon>Planctomycetota</taxon>
        <taxon>Planctomycetia</taxon>
        <taxon>Planctomycetales</taxon>
        <taxon>Planctomycetaceae</taxon>
        <taxon>Symmachiella</taxon>
    </lineage>
</organism>
<dbReference type="Proteomes" id="UP000320735">
    <property type="component" value="Unassembled WGS sequence"/>
</dbReference>
<keyword evidence="2" id="KW-1185">Reference proteome</keyword>
<name>A0A5C6BEE6_9PLAN</name>
<proteinExistence type="predicted"/>